<evidence type="ECO:0000256" key="3">
    <source>
        <dbReference type="ARBA" id="ARBA00022737"/>
    </source>
</evidence>
<keyword evidence="2" id="KW-0963">Cytoplasm</keyword>
<dbReference type="EMBL" id="QBIY01012057">
    <property type="protein sequence ID" value="RXN27213.1"/>
    <property type="molecule type" value="Genomic_DNA"/>
</dbReference>
<evidence type="ECO:0000313" key="4">
    <source>
        <dbReference type="EMBL" id="RXN27213.1"/>
    </source>
</evidence>
<dbReference type="AlphaFoldDB" id="A0A498N4T2"/>
<dbReference type="InterPro" id="IPR050637">
    <property type="entry name" value="NLRP_innate_immun_reg"/>
</dbReference>
<name>A0A498N4T2_LABRO</name>
<dbReference type="STRING" id="84645.A0A498N4T2"/>
<keyword evidence="5" id="KW-1185">Reference proteome</keyword>
<dbReference type="GO" id="GO:0005737">
    <property type="term" value="C:cytoplasm"/>
    <property type="evidence" value="ECO:0007669"/>
    <property type="project" value="UniProtKB-SubCell"/>
</dbReference>
<gene>
    <name evidence="4" type="ORF">ROHU_005494</name>
</gene>
<dbReference type="Proteomes" id="UP000290572">
    <property type="component" value="Unassembled WGS sequence"/>
</dbReference>
<dbReference type="InterPro" id="IPR032675">
    <property type="entry name" value="LRR_dom_sf"/>
</dbReference>
<evidence type="ECO:0000256" key="1">
    <source>
        <dbReference type="ARBA" id="ARBA00004496"/>
    </source>
</evidence>
<sequence length="321" mass="36780">MESTILTLQDEDKLFALHCLYELQDEEFVRRALGDWVSIDLSNVSLRSTDCWVLLYCLQCCPHIRYLNLMYCDLTAEKLKILQPVLCMCENLRVQEDEYSGESPRWSLDLSVEQEDYLLSFSSSEENPSFPAVLNISFTCPQSEISSNDWAVFLQRLSEAEQFAESSSALDEFVFLLLSSFHFGGLKKLNLKLVSLNESWTSGIISLVQTCTSLQELIIEEYSGYPRSLSSSFIISVYNEDISSPECNEQADSLFSFLHSVCDLKSVELIIFSLNQSWALRILTLIQACSSLQEIRPVFSLFLCEVLYKLAFTFLLKRRHV</sequence>
<evidence type="ECO:0000256" key="2">
    <source>
        <dbReference type="ARBA" id="ARBA00022490"/>
    </source>
</evidence>
<dbReference type="PANTHER" id="PTHR45690:SF19">
    <property type="entry name" value="NACHT, LRR AND PYD DOMAINS-CONTAINING PROTEIN 3"/>
    <property type="match status" value="1"/>
</dbReference>
<evidence type="ECO:0000313" key="5">
    <source>
        <dbReference type="Proteomes" id="UP000290572"/>
    </source>
</evidence>
<dbReference type="SUPFAM" id="SSF52047">
    <property type="entry name" value="RNI-like"/>
    <property type="match status" value="1"/>
</dbReference>
<protein>
    <submittedName>
        <fullName evidence="4">LRR and PYD domains-containing 3-like protein</fullName>
    </submittedName>
</protein>
<keyword evidence="3" id="KW-0677">Repeat</keyword>
<reference evidence="4 5" key="1">
    <citation type="submission" date="2018-03" db="EMBL/GenBank/DDBJ databases">
        <title>Draft genome sequence of Rohu Carp (Labeo rohita).</title>
        <authorList>
            <person name="Das P."/>
            <person name="Kushwaha B."/>
            <person name="Joshi C.G."/>
            <person name="Kumar D."/>
            <person name="Nagpure N.S."/>
            <person name="Sahoo L."/>
            <person name="Das S.P."/>
            <person name="Bit A."/>
            <person name="Patnaik S."/>
            <person name="Meher P.K."/>
            <person name="Jayasankar P."/>
            <person name="Koringa P.G."/>
            <person name="Patel N.V."/>
            <person name="Hinsu A.T."/>
            <person name="Kumar R."/>
            <person name="Pandey M."/>
            <person name="Agarwal S."/>
            <person name="Srivastava S."/>
            <person name="Singh M."/>
            <person name="Iquebal M.A."/>
            <person name="Jaiswal S."/>
            <person name="Angadi U.B."/>
            <person name="Kumar N."/>
            <person name="Raza M."/>
            <person name="Shah T.M."/>
            <person name="Rai A."/>
            <person name="Jena J.K."/>
        </authorList>
    </citation>
    <scope>NUCLEOTIDE SEQUENCE [LARGE SCALE GENOMIC DNA]</scope>
    <source>
        <strain evidence="4">DASCIFA01</strain>
        <tissue evidence="4">Testis</tissue>
    </source>
</reference>
<organism evidence="4 5">
    <name type="scientific">Labeo rohita</name>
    <name type="common">Indian major carp</name>
    <name type="synonym">Cyprinus rohita</name>
    <dbReference type="NCBI Taxonomy" id="84645"/>
    <lineage>
        <taxon>Eukaryota</taxon>
        <taxon>Metazoa</taxon>
        <taxon>Chordata</taxon>
        <taxon>Craniata</taxon>
        <taxon>Vertebrata</taxon>
        <taxon>Euteleostomi</taxon>
        <taxon>Actinopterygii</taxon>
        <taxon>Neopterygii</taxon>
        <taxon>Teleostei</taxon>
        <taxon>Ostariophysi</taxon>
        <taxon>Cypriniformes</taxon>
        <taxon>Cyprinidae</taxon>
        <taxon>Labeoninae</taxon>
        <taxon>Labeonini</taxon>
        <taxon>Labeo</taxon>
    </lineage>
</organism>
<dbReference type="PANTHER" id="PTHR45690">
    <property type="entry name" value="NACHT, LRR AND PYD DOMAINS-CONTAINING PROTEIN 12"/>
    <property type="match status" value="1"/>
</dbReference>
<comment type="subcellular location">
    <subcellularLocation>
        <location evidence="1">Cytoplasm</location>
    </subcellularLocation>
</comment>
<comment type="caution">
    <text evidence="4">The sequence shown here is derived from an EMBL/GenBank/DDBJ whole genome shotgun (WGS) entry which is preliminary data.</text>
</comment>
<dbReference type="Gene3D" id="3.80.10.10">
    <property type="entry name" value="Ribonuclease Inhibitor"/>
    <property type="match status" value="1"/>
</dbReference>
<accession>A0A498N4T2</accession>
<proteinExistence type="predicted"/>